<dbReference type="Proteomes" id="UP001551584">
    <property type="component" value="Unassembled WGS sequence"/>
</dbReference>
<evidence type="ECO:0000313" key="2">
    <source>
        <dbReference type="Proteomes" id="UP001551584"/>
    </source>
</evidence>
<sequence length="108" mass="10267">MPAAARTGDPTTHDGVIAHGGVIATPPPAAAAAVARVLIGGRPAAVVGSLHTCPVPPHAATGPANVILPNPVAATVLIGGLPAARARDRTTCGATILTGAPNVLIGGA</sequence>
<dbReference type="InterPro" id="IPR008727">
    <property type="entry name" value="PAAR_motif"/>
</dbReference>
<dbReference type="EMBL" id="JBEZNA010000042">
    <property type="protein sequence ID" value="MEU9579223.1"/>
    <property type="molecule type" value="Genomic_DNA"/>
</dbReference>
<comment type="caution">
    <text evidence="1">The sequence shown here is derived from an EMBL/GenBank/DDBJ whole genome shotgun (WGS) entry which is preliminary data.</text>
</comment>
<gene>
    <name evidence="1" type="ORF">AB0D95_18475</name>
</gene>
<protein>
    <submittedName>
        <fullName evidence="1">PAAR domain-containing protein</fullName>
    </submittedName>
</protein>
<keyword evidence="2" id="KW-1185">Reference proteome</keyword>
<accession>A0ABV3ESP4</accession>
<dbReference type="RefSeq" id="WP_280870243.1">
    <property type="nucleotide sequence ID" value="NZ_JBEZNA010000042.1"/>
</dbReference>
<reference evidence="1 2" key="1">
    <citation type="submission" date="2024-06" db="EMBL/GenBank/DDBJ databases">
        <title>The Natural Products Discovery Center: Release of the First 8490 Sequenced Strains for Exploring Actinobacteria Biosynthetic Diversity.</title>
        <authorList>
            <person name="Kalkreuter E."/>
            <person name="Kautsar S.A."/>
            <person name="Yang D."/>
            <person name="Bader C.D."/>
            <person name="Teijaro C.N."/>
            <person name="Fluegel L."/>
            <person name="Davis C.M."/>
            <person name="Simpson J.R."/>
            <person name="Lauterbach L."/>
            <person name="Steele A.D."/>
            <person name="Gui C."/>
            <person name="Meng S."/>
            <person name="Li G."/>
            <person name="Viehrig K."/>
            <person name="Ye F."/>
            <person name="Su P."/>
            <person name="Kiefer A.F."/>
            <person name="Nichols A."/>
            <person name="Cepeda A.J."/>
            <person name="Yan W."/>
            <person name="Fan B."/>
            <person name="Jiang Y."/>
            <person name="Adhikari A."/>
            <person name="Zheng C.-J."/>
            <person name="Schuster L."/>
            <person name="Cowan T.M."/>
            <person name="Smanski M.J."/>
            <person name="Chevrette M.G."/>
            <person name="De Carvalho L.P.S."/>
            <person name="Shen B."/>
        </authorList>
    </citation>
    <scope>NUCLEOTIDE SEQUENCE [LARGE SCALE GENOMIC DNA]</scope>
    <source>
        <strain evidence="1 2">NPDC048117</strain>
    </source>
</reference>
<evidence type="ECO:0000313" key="1">
    <source>
        <dbReference type="EMBL" id="MEU9579223.1"/>
    </source>
</evidence>
<name>A0ABV3ESP4_9ACTN</name>
<dbReference type="Pfam" id="PF05488">
    <property type="entry name" value="PAAR_motif"/>
    <property type="match status" value="1"/>
</dbReference>
<dbReference type="Gene3D" id="2.60.200.60">
    <property type="match status" value="1"/>
</dbReference>
<proteinExistence type="predicted"/>
<organism evidence="1 2">
    <name type="scientific">Streptomyces chilikensis</name>
    <dbReference type="NCBI Taxonomy" id="1194079"/>
    <lineage>
        <taxon>Bacteria</taxon>
        <taxon>Bacillati</taxon>
        <taxon>Actinomycetota</taxon>
        <taxon>Actinomycetes</taxon>
        <taxon>Kitasatosporales</taxon>
        <taxon>Streptomycetaceae</taxon>
        <taxon>Streptomyces</taxon>
    </lineage>
</organism>